<feature type="transmembrane region" description="Helical" evidence="8">
    <location>
        <begin position="129"/>
        <end position="147"/>
    </location>
</feature>
<evidence type="ECO:0000256" key="5">
    <source>
        <dbReference type="ARBA" id="ARBA00022692"/>
    </source>
</evidence>
<comment type="similarity">
    <text evidence="2 8">Belongs to the major facilitator superfamily. Bcr/CmlA family.</text>
</comment>
<keyword evidence="6 8" id="KW-1133">Transmembrane helix</keyword>
<evidence type="ECO:0000256" key="3">
    <source>
        <dbReference type="ARBA" id="ARBA00022448"/>
    </source>
</evidence>
<reference evidence="10 11" key="1">
    <citation type="submission" date="2020-03" db="EMBL/GenBank/DDBJ databases">
        <title>Roseomonas selenitidurans sp. nov. isolated from soil.</title>
        <authorList>
            <person name="Liu H."/>
        </authorList>
    </citation>
    <scope>NUCLEOTIDE SEQUENCE [LARGE SCALE GENOMIC DNA]</scope>
    <source>
        <strain evidence="10 11">JCM 15073</strain>
    </source>
</reference>
<evidence type="ECO:0000256" key="7">
    <source>
        <dbReference type="ARBA" id="ARBA00023136"/>
    </source>
</evidence>
<comment type="caution">
    <text evidence="10">The sequence shown here is derived from an EMBL/GenBank/DDBJ whole genome shotgun (WGS) entry which is preliminary data.</text>
</comment>
<accession>A0ABX1F4F7</accession>
<dbReference type="PROSITE" id="PS50850">
    <property type="entry name" value="MFS"/>
    <property type="match status" value="1"/>
</dbReference>
<dbReference type="SUPFAM" id="SSF103473">
    <property type="entry name" value="MFS general substrate transporter"/>
    <property type="match status" value="1"/>
</dbReference>
<dbReference type="RefSeq" id="WP_168052359.1">
    <property type="nucleotide sequence ID" value="NZ_JAATJR010000006.1"/>
</dbReference>
<dbReference type="Proteomes" id="UP000765160">
    <property type="component" value="Unassembled WGS sequence"/>
</dbReference>
<dbReference type="CDD" id="cd17320">
    <property type="entry name" value="MFS_MdfA_MDR_like"/>
    <property type="match status" value="1"/>
</dbReference>
<evidence type="ECO:0000256" key="6">
    <source>
        <dbReference type="ARBA" id="ARBA00022989"/>
    </source>
</evidence>
<evidence type="ECO:0000313" key="10">
    <source>
        <dbReference type="EMBL" id="NKE47235.1"/>
    </source>
</evidence>
<proteinExistence type="inferred from homology"/>
<evidence type="ECO:0000313" key="11">
    <source>
        <dbReference type="Proteomes" id="UP000765160"/>
    </source>
</evidence>
<keyword evidence="5 8" id="KW-0812">Transmembrane</keyword>
<evidence type="ECO:0000256" key="8">
    <source>
        <dbReference type="RuleBase" id="RU365088"/>
    </source>
</evidence>
<comment type="subcellular location">
    <subcellularLocation>
        <location evidence="8">Cell inner membrane</location>
        <topology evidence="8">Multi-pass membrane protein</topology>
    </subcellularLocation>
    <subcellularLocation>
        <location evidence="1">Cell membrane</location>
        <topology evidence="1">Multi-pass membrane protein</topology>
    </subcellularLocation>
</comment>
<sequence>MPRWLPLLLGFLTAVGPLSTDMYLPAFPAIEAELGSRWGGVEATLSAWFLGLAVGQLVQGTLADRLGRRRPLIIGTAIYTVASIGCALSTDIAMLSAWRCLAAFGGAASAVIPRAMVRDLATGLDAARLMSRLMLVMGAAPILAPTIGGLLLEAAGWRIIFWVSAGYGLTSCLLAGFLLPETLPAERRVRRSPLGLLADFGRISVERGFITHAVMGGASMFMVFAFIGGAPEVYIAQYGIAPSQFGLLFAVSAIGFIGLTQFNPWLLTRFGGLVPRVALYAAALSVLLMTASAFTGWGGFLGLYLPACLALACTGLVLPNAAIGALARHGMRAGSASALLGVLQFGLAALGAGLVGALTGEDAVPMALLMLAGVGTALLADLLRPGR</sequence>
<dbReference type="InterPro" id="IPR004812">
    <property type="entry name" value="Efflux_drug-R_Bcr/CmlA"/>
</dbReference>
<dbReference type="Pfam" id="PF07690">
    <property type="entry name" value="MFS_1"/>
    <property type="match status" value="1"/>
</dbReference>
<protein>
    <recommendedName>
        <fullName evidence="8">Bcr/CflA family efflux transporter</fullName>
    </recommendedName>
</protein>
<feature type="domain" description="Major facilitator superfamily (MFS) profile" evidence="9">
    <location>
        <begin position="5"/>
        <end position="387"/>
    </location>
</feature>
<dbReference type="Gene3D" id="1.20.1720.10">
    <property type="entry name" value="Multidrug resistance protein D"/>
    <property type="match status" value="1"/>
</dbReference>
<feature type="transmembrane region" description="Helical" evidence="8">
    <location>
        <begin position="303"/>
        <end position="326"/>
    </location>
</feature>
<feature type="transmembrane region" description="Helical" evidence="8">
    <location>
        <begin position="72"/>
        <end position="90"/>
    </location>
</feature>
<keyword evidence="11" id="KW-1185">Reference proteome</keyword>
<dbReference type="InterPro" id="IPR011701">
    <property type="entry name" value="MFS"/>
</dbReference>
<feature type="transmembrane region" description="Helical" evidence="8">
    <location>
        <begin position="247"/>
        <end position="266"/>
    </location>
</feature>
<name>A0ABX1F4F7_9PROT</name>
<evidence type="ECO:0000256" key="4">
    <source>
        <dbReference type="ARBA" id="ARBA00022475"/>
    </source>
</evidence>
<keyword evidence="4" id="KW-1003">Cell membrane</keyword>
<organism evidence="10 11">
    <name type="scientific">Falsiroseomonas frigidaquae</name>
    <dbReference type="NCBI Taxonomy" id="487318"/>
    <lineage>
        <taxon>Bacteria</taxon>
        <taxon>Pseudomonadati</taxon>
        <taxon>Pseudomonadota</taxon>
        <taxon>Alphaproteobacteria</taxon>
        <taxon>Acetobacterales</taxon>
        <taxon>Roseomonadaceae</taxon>
        <taxon>Falsiroseomonas</taxon>
    </lineage>
</organism>
<dbReference type="NCBIfam" id="TIGR00710">
    <property type="entry name" value="efflux_Bcr_CflA"/>
    <property type="match status" value="1"/>
</dbReference>
<evidence type="ECO:0000256" key="1">
    <source>
        <dbReference type="ARBA" id="ARBA00004651"/>
    </source>
</evidence>
<gene>
    <name evidence="10" type="ORF">HB662_20825</name>
</gene>
<dbReference type="InterPro" id="IPR036259">
    <property type="entry name" value="MFS_trans_sf"/>
</dbReference>
<keyword evidence="3 8" id="KW-0813">Transport</keyword>
<feature type="transmembrane region" description="Helical" evidence="8">
    <location>
        <begin position="44"/>
        <end position="63"/>
    </location>
</feature>
<comment type="caution">
    <text evidence="8">Lacks conserved residue(s) required for the propagation of feature annotation.</text>
</comment>
<feature type="transmembrane region" description="Helical" evidence="8">
    <location>
        <begin position="159"/>
        <end position="180"/>
    </location>
</feature>
<keyword evidence="7 8" id="KW-0472">Membrane</keyword>
<keyword evidence="8" id="KW-0997">Cell inner membrane</keyword>
<evidence type="ECO:0000259" key="9">
    <source>
        <dbReference type="PROSITE" id="PS50850"/>
    </source>
</evidence>
<dbReference type="EMBL" id="JAAVTX010000006">
    <property type="protein sequence ID" value="NKE47235.1"/>
    <property type="molecule type" value="Genomic_DNA"/>
</dbReference>
<dbReference type="PANTHER" id="PTHR23502">
    <property type="entry name" value="MAJOR FACILITATOR SUPERFAMILY"/>
    <property type="match status" value="1"/>
</dbReference>
<feature type="transmembrane region" description="Helical" evidence="8">
    <location>
        <begin position="96"/>
        <end position="117"/>
    </location>
</feature>
<feature type="transmembrane region" description="Helical" evidence="8">
    <location>
        <begin position="278"/>
        <end position="297"/>
    </location>
</feature>
<evidence type="ECO:0000256" key="2">
    <source>
        <dbReference type="ARBA" id="ARBA00006236"/>
    </source>
</evidence>
<feature type="transmembrane region" description="Helical" evidence="8">
    <location>
        <begin position="338"/>
        <end position="358"/>
    </location>
</feature>
<dbReference type="PANTHER" id="PTHR23502:SF132">
    <property type="entry name" value="POLYAMINE TRANSPORTER 2-RELATED"/>
    <property type="match status" value="1"/>
</dbReference>
<feature type="transmembrane region" description="Helical" evidence="8">
    <location>
        <begin position="364"/>
        <end position="383"/>
    </location>
</feature>
<dbReference type="InterPro" id="IPR020846">
    <property type="entry name" value="MFS_dom"/>
</dbReference>
<feature type="transmembrane region" description="Helical" evidence="8">
    <location>
        <begin position="209"/>
        <end position="227"/>
    </location>
</feature>